<keyword evidence="5 7" id="KW-1133">Transmembrane helix</keyword>
<evidence type="ECO:0000256" key="5">
    <source>
        <dbReference type="ARBA" id="ARBA00022989"/>
    </source>
</evidence>
<dbReference type="RefSeq" id="WP_009497746.1">
    <property type="nucleotide sequence ID" value="NZ_GL982998.1"/>
</dbReference>
<dbReference type="CDD" id="cd06261">
    <property type="entry name" value="TM_PBP2"/>
    <property type="match status" value="1"/>
</dbReference>
<feature type="transmembrane region" description="Helical" evidence="7">
    <location>
        <begin position="92"/>
        <end position="113"/>
    </location>
</feature>
<dbReference type="InterPro" id="IPR000515">
    <property type="entry name" value="MetI-like"/>
</dbReference>
<dbReference type="SUPFAM" id="SSF161098">
    <property type="entry name" value="MetI-like"/>
    <property type="match status" value="1"/>
</dbReference>
<evidence type="ECO:0000313" key="10">
    <source>
        <dbReference type="Proteomes" id="UP000005316"/>
    </source>
</evidence>
<dbReference type="OrthoDB" id="9796361at2"/>
<evidence type="ECO:0000259" key="8">
    <source>
        <dbReference type="PROSITE" id="PS50928"/>
    </source>
</evidence>
<evidence type="ECO:0000256" key="3">
    <source>
        <dbReference type="ARBA" id="ARBA00022475"/>
    </source>
</evidence>
<dbReference type="HOGENOM" id="CLU_046113_1_4_9"/>
<evidence type="ECO:0000256" key="6">
    <source>
        <dbReference type="ARBA" id="ARBA00023136"/>
    </source>
</evidence>
<protein>
    <submittedName>
        <fullName evidence="9">Nitrate/sulfonate/bicarbonate ABC superfamily ATP binding cassette transporter, membrane protein</fullName>
    </submittedName>
</protein>
<dbReference type="Proteomes" id="UP000005316">
    <property type="component" value="Unassembled WGS sequence"/>
</dbReference>
<dbReference type="InterPro" id="IPR035906">
    <property type="entry name" value="MetI-like_sf"/>
</dbReference>
<feature type="transmembrane region" description="Helical" evidence="7">
    <location>
        <begin position="119"/>
        <end position="140"/>
    </location>
</feature>
<reference evidence="9 10" key="1">
    <citation type="submission" date="2011-04" db="EMBL/GenBank/DDBJ databases">
        <authorList>
            <person name="Muzny D."/>
            <person name="Qin X."/>
            <person name="Deng J."/>
            <person name="Jiang H."/>
            <person name="Liu Y."/>
            <person name="Qu J."/>
            <person name="Song X.-Z."/>
            <person name="Zhang L."/>
            <person name="Thornton R."/>
            <person name="Coyle M."/>
            <person name="Francisco L."/>
            <person name="Jackson L."/>
            <person name="Javaid M."/>
            <person name="Korchina V."/>
            <person name="Kovar C."/>
            <person name="Mata R."/>
            <person name="Mathew T."/>
            <person name="Ngo R."/>
            <person name="Nguyen L."/>
            <person name="Nguyen N."/>
            <person name="Okwuonu G."/>
            <person name="Ongeri F."/>
            <person name="Pham C."/>
            <person name="Simmons D."/>
            <person name="Wilczek-Boney K."/>
            <person name="Hale W."/>
            <person name="Jakkamsetti A."/>
            <person name="Pham P."/>
            <person name="Ruth R."/>
            <person name="San Lucas F."/>
            <person name="Warren J."/>
            <person name="Zhang J."/>
            <person name="Zhao Z."/>
            <person name="Zhou C."/>
            <person name="Zhu D."/>
            <person name="Lee S."/>
            <person name="Bess C."/>
            <person name="Blankenburg K."/>
            <person name="Forbes L."/>
            <person name="Fu Q."/>
            <person name="Gubbala S."/>
            <person name="Hirani K."/>
            <person name="Jayaseelan J.C."/>
            <person name="Lara F."/>
            <person name="Munidasa M."/>
            <person name="Palculict T."/>
            <person name="Patil S."/>
            <person name="Pu L.-L."/>
            <person name="Saada N."/>
            <person name="Tang L."/>
            <person name="Weissenberger G."/>
            <person name="Zhu Y."/>
            <person name="Hemphill L."/>
            <person name="Shang Y."/>
            <person name="Youmans B."/>
            <person name="Ayvaz T."/>
            <person name="Ross M."/>
            <person name="Santibanez J."/>
            <person name="Aqrawi P."/>
            <person name="Gross S."/>
            <person name="Joshi V."/>
            <person name="Fowler G."/>
            <person name="Nazareth L."/>
            <person name="Reid J."/>
            <person name="Worley K."/>
            <person name="Petrosino J."/>
            <person name="Highlander S."/>
            <person name="Gibbs R."/>
        </authorList>
    </citation>
    <scope>NUCLEOTIDE SEQUENCE [LARGE SCALE GENOMIC DNA]</scope>
    <source>
        <strain evidence="9 10">2681</strain>
    </source>
</reference>
<dbReference type="PROSITE" id="PS50928">
    <property type="entry name" value="ABC_TM1"/>
    <property type="match status" value="1"/>
</dbReference>
<proteinExistence type="inferred from homology"/>
<accession>F9DW92</accession>
<feature type="transmembrane region" description="Helical" evidence="7">
    <location>
        <begin position="47"/>
        <end position="80"/>
    </location>
</feature>
<dbReference type="AlphaFoldDB" id="F9DW92"/>
<sequence length="251" mass="27526">MTTALRRIAFLGILVVIWEVTSRLSDLPEFMFPSFTQVMETLFSGLLSGQILVAIGASLSRLLIGFTIASVLGLVLGYLIWRYKLVEDTLGFLVTALQSIPSIVWFPLAIIWFGLNDFAILFIVTLGATWTMIVNATSGFKNVPILYQRVAKSLGSSGIHFLRTVILPASVPQLISGLRIAWAFSWRALMAGELLGAGVGLGQLLEAGRALGQMDLVISVMIIIGVIGTIMDNVLFLRLERNVERKWGIRT</sequence>
<dbReference type="PANTHER" id="PTHR30151:SF40">
    <property type="entry name" value="TRANSPORT SYSTEM INTEGRAL MEMBRANE PROTEIN"/>
    <property type="match status" value="1"/>
</dbReference>
<feature type="domain" description="ABC transmembrane type-1" evidence="8">
    <location>
        <begin position="55"/>
        <end position="235"/>
    </location>
</feature>
<dbReference type="STRING" id="759851.SAMN04244570_1298"/>
<dbReference type="Pfam" id="PF00528">
    <property type="entry name" value="BPD_transp_1"/>
    <property type="match status" value="1"/>
</dbReference>
<dbReference type="eggNOG" id="COG0600">
    <property type="taxonomic scope" value="Bacteria"/>
</dbReference>
<gene>
    <name evidence="9" type="ORF">HMPREF9372_3073</name>
</gene>
<dbReference type="GO" id="GO:0005886">
    <property type="term" value="C:plasma membrane"/>
    <property type="evidence" value="ECO:0007669"/>
    <property type="project" value="UniProtKB-SubCell"/>
</dbReference>
<evidence type="ECO:0000256" key="2">
    <source>
        <dbReference type="ARBA" id="ARBA00022448"/>
    </source>
</evidence>
<comment type="subcellular location">
    <subcellularLocation>
        <location evidence="1 7">Cell membrane</location>
        <topology evidence="1 7">Multi-pass membrane protein</topology>
    </subcellularLocation>
</comment>
<evidence type="ECO:0000313" key="9">
    <source>
        <dbReference type="EMBL" id="EGQ22094.1"/>
    </source>
</evidence>
<name>F9DW92_9BACL</name>
<dbReference type="Gene3D" id="1.10.3720.10">
    <property type="entry name" value="MetI-like"/>
    <property type="match status" value="1"/>
</dbReference>
<organism evidence="9 10">
    <name type="scientific">Sporosarcina newyorkensis 2681</name>
    <dbReference type="NCBI Taxonomy" id="1027292"/>
    <lineage>
        <taxon>Bacteria</taxon>
        <taxon>Bacillati</taxon>
        <taxon>Bacillota</taxon>
        <taxon>Bacilli</taxon>
        <taxon>Bacillales</taxon>
        <taxon>Caryophanaceae</taxon>
        <taxon>Sporosarcina</taxon>
    </lineage>
</organism>
<evidence type="ECO:0000256" key="1">
    <source>
        <dbReference type="ARBA" id="ARBA00004651"/>
    </source>
</evidence>
<dbReference type="PANTHER" id="PTHR30151">
    <property type="entry name" value="ALKANE SULFONATE ABC TRANSPORTER-RELATED, MEMBRANE SUBUNIT"/>
    <property type="match status" value="1"/>
</dbReference>
<keyword evidence="6 7" id="KW-0472">Membrane</keyword>
<keyword evidence="3" id="KW-1003">Cell membrane</keyword>
<dbReference type="EMBL" id="AFPZ01000098">
    <property type="protein sequence ID" value="EGQ22094.1"/>
    <property type="molecule type" value="Genomic_DNA"/>
</dbReference>
<feature type="transmembrane region" description="Helical" evidence="7">
    <location>
        <begin position="216"/>
        <end position="237"/>
    </location>
</feature>
<dbReference type="GO" id="GO:0055085">
    <property type="term" value="P:transmembrane transport"/>
    <property type="evidence" value="ECO:0007669"/>
    <property type="project" value="InterPro"/>
</dbReference>
<comment type="similarity">
    <text evidence="7">Belongs to the binding-protein-dependent transport system permease family.</text>
</comment>
<evidence type="ECO:0000256" key="4">
    <source>
        <dbReference type="ARBA" id="ARBA00022692"/>
    </source>
</evidence>
<evidence type="ECO:0000256" key="7">
    <source>
        <dbReference type="RuleBase" id="RU363032"/>
    </source>
</evidence>
<keyword evidence="4 7" id="KW-0812">Transmembrane</keyword>
<comment type="caution">
    <text evidence="9">The sequence shown here is derived from an EMBL/GenBank/DDBJ whole genome shotgun (WGS) entry which is preliminary data.</text>
</comment>
<keyword evidence="2 7" id="KW-0813">Transport</keyword>